<dbReference type="Gene3D" id="1.25.40.10">
    <property type="entry name" value="Tetratricopeptide repeat domain"/>
    <property type="match status" value="6"/>
</dbReference>
<dbReference type="Proteomes" id="UP000626109">
    <property type="component" value="Unassembled WGS sequence"/>
</dbReference>
<dbReference type="Gene3D" id="1.10.720.30">
    <property type="entry name" value="SAP domain"/>
    <property type="match status" value="1"/>
</dbReference>
<evidence type="ECO:0000256" key="1">
    <source>
        <dbReference type="ARBA" id="ARBA00022737"/>
    </source>
</evidence>
<dbReference type="PROSITE" id="PS51375">
    <property type="entry name" value="PPR"/>
    <property type="match status" value="9"/>
</dbReference>
<dbReference type="Pfam" id="PF13812">
    <property type="entry name" value="PPR_3"/>
    <property type="match status" value="2"/>
</dbReference>
<name>A0A813LRE8_POLGL</name>
<organism evidence="5 6">
    <name type="scientific">Polarella glacialis</name>
    <name type="common">Dinoflagellate</name>
    <dbReference type="NCBI Taxonomy" id="89957"/>
    <lineage>
        <taxon>Eukaryota</taxon>
        <taxon>Sar</taxon>
        <taxon>Alveolata</taxon>
        <taxon>Dinophyceae</taxon>
        <taxon>Suessiales</taxon>
        <taxon>Suessiaceae</taxon>
        <taxon>Polarella</taxon>
    </lineage>
</organism>
<feature type="repeat" description="PPR" evidence="2">
    <location>
        <begin position="581"/>
        <end position="615"/>
    </location>
</feature>
<dbReference type="EMBL" id="CAJNNW010036668">
    <property type="protein sequence ID" value="CAE8736520.1"/>
    <property type="molecule type" value="Genomic_DNA"/>
</dbReference>
<dbReference type="NCBIfam" id="TIGR00756">
    <property type="entry name" value="PPR"/>
    <property type="match status" value="1"/>
</dbReference>
<protein>
    <recommendedName>
        <fullName evidence="4">J domain-containing protein</fullName>
    </recommendedName>
</protein>
<dbReference type="InterPro" id="IPR036361">
    <property type="entry name" value="SAP_dom_sf"/>
</dbReference>
<feature type="domain" description="J" evidence="4">
    <location>
        <begin position="1166"/>
        <end position="1229"/>
    </location>
</feature>
<feature type="repeat" description="PPR" evidence="2">
    <location>
        <begin position="302"/>
        <end position="336"/>
    </location>
</feature>
<dbReference type="PROSITE" id="PS50076">
    <property type="entry name" value="DNAJ_2"/>
    <property type="match status" value="1"/>
</dbReference>
<feature type="repeat" description="PPR" evidence="2">
    <location>
        <begin position="616"/>
        <end position="650"/>
    </location>
</feature>
<dbReference type="PRINTS" id="PR00625">
    <property type="entry name" value="JDOMAIN"/>
</dbReference>
<dbReference type="InterPro" id="IPR002885">
    <property type="entry name" value="PPR_rpt"/>
</dbReference>
<dbReference type="SMART" id="SM00513">
    <property type="entry name" value="SAP"/>
    <property type="match status" value="4"/>
</dbReference>
<dbReference type="CDD" id="cd06257">
    <property type="entry name" value="DnaJ"/>
    <property type="match status" value="1"/>
</dbReference>
<feature type="repeat" description="PPR" evidence="2">
    <location>
        <begin position="546"/>
        <end position="580"/>
    </location>
</feature>
<dbReference type="InterPro" id="IPR003034">
    <property type="entry name" value="SAP_dom"/>
</dbReference>
<dbReference type="PANTHER" id="PTHR47447:SF17">
    <property type="entry name" value="OS12G0638900 PROTEIN"/>
    <property type="match status" value="1"/>
</dbReference>
<dbReference type="InterPro" id="IPR011990">
    <property type="entry name" value="TPR-like_helical_dom_sf"/>
</dbReference>
<evidence type="ECO:0000256" key="2">
    <source>
        <dbReference type="PROSITE-ProRule" id="PRU00708"/>
    </source>
</evidence>
<accession>A0A813LRE8</accession>
<proteinExistence type="predicted"/>
<dbReference type="Pfam" id="PF01535">
    <property type="entry name" value="PPR"/>
    <property type="match status" value="2"/>
</dbReference>
<reference evidence="5" key="1">
    <citation type="submission" date="2021-02" db="EMBL/GenBank/DDBJ databases">
        <authorList>
            <person name="Dougan E. K."/>
            <person name="Rhodes N."/>
            <person name="Thang M."/>
            <person name="Chan C."/>
        </authorList>
    </citation>
    <scope>NUCLEOTIDE SEQUENCE</scope>
</reference>
<evidence type="ECO:0000313" key="6">
    <source>
        <dbReference type="Proteomes" id="UP000626109"/>
    </source>
</evidence>
<dbReference type="SMART" id="SM00271">
    <property type="entry name" value="DnaJ"/>
    <property type="match status" value="1"/>
</dbReference>
<evidence type="ECO:0000259" key="4">
    <source>
        <dbReference type="PROSITE" id="PS50076"/>
    </source>
</evidence>
<evidence type="ECO:0000313" key="5">
    <source>
        <dbReference type="EMBL" id="CAE8736520.1"/>
    </source>
</evidence>
<dbReference type="AlphaFoldDB" id="A0A813LRE8"/>
<sequence>MSFASPLAWQAVASCSPRSREGSDGTLISRSICGVKEQQTALNVPPALYQLLEPRATISTEDLGSLMTRPKFVTSLLSGLARRRLAEVAAEVLSFLLDSRVQVNVFHFNAAISACSKGSQWQLGLRLLSDMPQVKVTPDVVSYNAAISACEKGGQWELSLGLLRDMWKARVMPSRISFNAAISACSKECQWQLALSLLSGIAEIQEVPDAISYNSAISACKNKNNNNSVVAGQWLMALELLRSMPAKRVASDAISYSAAISACHTGGLWSSSNNDSNGNNNNKWQLALGLFADITCLRLTLDAICHTAAISACSSAGKWQLSMSLLRKMSDLKTRPDVTCYNAAMGGCTQAGQWQLALSYLKNLPQKSLSPDLISFNAAISACEASGGWQMALDLLSSMPCMRFAPDAVTFNAAISATGKGKQWQLSLSLLRYMPSSSGVAPDAVSLNAAISACEKGGRWQLALLLLSSFPAIRAQPDTISHNAAISACQKAGQWQIALNLLTKMPDRKVLPDAISYGAAISACRHGGQWQMALGLLSNMPRVQLDATCCSAAISTCSEEGHWQHSLNLLTSMSEMGVLPDAISYNAAISACDAAGQWQLALNLLCEMPDMKLAADSVSYNAVISACQNGGRWQLAFSLLESMPRMRTAPDAISFNAAITASEKGNQWQLEIVEELVEAMVVATWGGATRGQQVSKSCKEKGVPLDRLESLERAEQLLAEFNRLEACSTSDLIREFKSRGFATALDVTKEKLVELLKESLLWESLQLSELRLICKQQGLNMKGEHRRADLLKLLSAESWKAFGIPVLKLPDLITAHGILDQVQRFEKKELQELRAECRRRQLPVEAKPSKQDLVSRLRDVLVWQHMAEADLELECSARTKKTESNIQEAKAGKLTKAEMTKVLKRSVAVAMFERRGIPVTRIGQELAEELFREVERYEGLSLESLRAEYAMLGMPQEMRLEKRELVRRLSQVLIWAQYPVKELRVDCEARKVSTAGLLGKTCEEEQRQFLLDRLIISLCVDAWERQGIPVPRLTSIEAAVLVVEELSRLEAASLEEVKKAYSLLGLSAEGLDKQVILSRLKSYLVWQELRPAELKKECSKHEVSPGGQQEDIIQRLLRKSWGLPGWEDEEPGNSGAKQQFEPPPRRQRSHQAPSTKKPFATPKVAACFKALGIQPSASHEEVRQAYRRLALRHHPDKNPPGMQEEAAKKFREVTDAYSTVLDHFKKHIR</sequence>
<feature type="repeat" description="PPR" evidence="2">
    <location>
        <begin position="104"/>
        <end position="138"/>
    </location>
</feature>
<dbReference type="InterPro" id="IPR036869">
    <property type="entry name" value="J_dom_sf"/>
</dbReference>
<dbReference type="Pfam" id="PF00226">
    <property type="entry name" value="DnaJ"/>
    <property type="match status" value="1"/>
</dbReference>
<evidence type="ECO:0000256" key="3">
    <source>
        <dbReference type="SAM" id="MobiDB-lite"/>
    </source>
</evidence>
<feature type="repeat" description="PPR" evidence="2">
    <location>
        <begin position="337"/>
        <end position="371"/>
    </location>
</feature>
<feature type="repeat" description="PPR" evidence="2">
    <location>
        <begin position="372"/>
        <end position="406"/>
    </location>
</feature>
<dbReference type="Pfam" id="PF13041">
    <property type="entry name" value="PPR_2"/>
    <property type="match status" value="1"/>
</dbReference>
<dbReference type="InterPro" id="IPR001623">
    <property type="entry name" value="DnaJ_domain"/>
</dbReference>
<gene>
    <name evidence="5" type="ORF">PGLA2088_LOCUS48353</name>
</gene>
<dbReference type="SUPFAM" id="SSF46565">
    <property type="entry name" value="Chaperone J-domain"/>
    <property type="match status" value="1"/>
</dbReference>
<feature type="region of interest" description="Disordered" evidence="3">
    <location>
        <begin position="1124"/>
        <end position="1159"/>
    </location>
</feature>
<dbReference type="Gene3D" id="1.10.287.110">
    <property type="entry name" value="DnaJ domain"/>
    <property type="match status" value="1"/>
</dbReference>
<feature type="repeat" description="PPR" evidence="2">
    <location>
        <begin position="478"/>
        <end position="512"/>
    </location>
</feature>
<keyword evidence="1" id="KW-0677">Repeat</keyword>
<feature type="repeat" description="PPR" evidence="2">
    <location>
        <begin position="139"/>
        <end position="173"/>
    </location>
</feature>
<comment type="caution">
    <text evidence="5">The sequence shown here is derived from an EMBL/GenBank/DDBJ whole genome shotgun (WGS) entry which is preliminary data.</text>
</comment>
<dbReference type="PANTHER" id="PTHR47447">
    <property type="entry name" value="OS03G0856100 PROTEIN"/>
    <property type="match status" value="1"/>
</dbReference>